<reference evidence="2" key="1">
    <citation type="journal article" date="2020" name="mSystems">
        <title>Genome- and Community-Level Interaction Insights into Carbon Utilization and Element Cycling Functions of Hydrothermarchaeota in Hydrothermal Sediment.</title>
        <authorList>
            <person name="Zhou Z."/>
            <person name="Liu Y."/>
            <person name="Xu W."/>
            <person name="Pan J."/>
            <person name="Luo Z.H."/>
            <person name="Li M."/>
        </authorList>
    </citation>
    <scope>NUCLEOTIDE SEQUENCE [LARGE SCALE GENOMIC DNA]</scope>
    <source>
        <strain evidence="2">SpSt-876</strain>
    </source>
</reference>
<evidence type="ECO:0000313" key="2">
    <source>
        <dbReference type="EMBL" id="HHS51453.1"/>
    </source>
</evidence>
<dbReference type="GO" id="GO:0046872">
    <property type="term" value="F:metal ion binding"/>
    <property type="evidence" value="ECO:0007669"/>
    <property type="project" value="InterPro"/>
</dbReference>
<gene>
    <name evidence="2" type="ORF">ENW73_01105</name>
</gene>
<comment type="caution">
    <text evidence="2">The sequence shown here is derived from an EMBL/GenBank/DDBJ whole genome shotgun (WGS) entry which is preliminary data.</text>
</comment>
<dbReference type="PANTHER" id="PTHR33531">
    <property type="entry name" value="RUBRERYTHRIN SUBFAMILY"/>
    <property type="match status" value="1"/>
</dbReference>
<accession>A0A7C6A8H8</accession>
<name>A0A7C6A8H8_UNCW3</name>
<dbReference type="AlphaFoldDB" id="A0A7C6A8H8"/>
<protein>
    <submittedName>
        <fullName evidence="2">Rubrerythrin</fullName>
    </submittedName>
</protein>
<sequence>MDLKRIKIKVQGSIIKALAIAIEAEKTGLINYLNFAYQTKDETGKNMFLRLAMDEFDHMRLLEQQQQNLAQTECFSAVTIEPSLIEKLVPQLSAKDLRIRGKQGIQELDALKTALALEDQAINFYKEQAQNSSDSNAKAMFERLVAMEKAHYELLQAEIDAIEKTGYWFNLREFSLEIE</sequence>
<dbReference type="Gene3D" id="1.20.1260.10">
    <property type="match status" value="1"/>
</dbReference>
<dbReference type="InterPro" id="IPR003251">
    <property type="entry name" value="Rr_diiron-bd_dom"/>
</dbReference>
<dbReference type="PANTHER" id="PTHR33531:SF7">
    <property type="entry name" value="HYPOTHETICAL MEMBRANE PROTEIN, CONSERVED"/>
    <property type="match status" value="1"/>
</dbReference>
<proteinExistence type="predicted"/>
<dbReference type="GO" id="GO:0016491">
    <property type="term" value="F:oxidoreductase activity"/>
    <property type="evidence" value="ECO:0007669"/>
    <property type="project" value="InterPro"/>
</dbReference>
<dbReference type="Pfam" id="PF02915">
    <property type="entry name" value="Rubrerythrin"/>
    <property type="match status" value="1"/>
</dbReference>
<dbReference type="SUPFAM" id="SSF47240">
    <property type="entry name" value="Ferritin-like"/>
    <property type="match status" value="1"/>
</dbReference>
<dbReference type="EMBL" id="DTLI01000025">
    <property type="protein sequence ID" value="HHS51453.1"/>
    <property type="molecule type" value="Genomic_DNA"/>
</dbReference>
<organism evidence="2">
    <name type="scientific">candidate division WOR-3 bacterium</name>
    <dbReference type="NCBI Taxonomy" id="2052148"/>
    <lineage>
        <taxon>Bacteria</taxon>
        <taxon>Bacteria division WOR-3</taxon>
    </lineage>
</organism>
<evidence type="ECO:0000259" key="1">
    <source>
        <dbReference type="Pfam" id="PF02915"/>
    </source>
</evidence>
<dbReference type="InterPro" id="IPR012347">
    <property type="entry name" value="Ferritin-like"/>
</dbReference>
<dbReference type="CDD" id="cd01045">
    <property type="entry name" value="Ferritin_like_AB"/>
    <property type="match status" value="1"/>
</dbReference>
<dbReference type="InterPro" id="IPR009078">
    <property type="entry name" value="Ferritin-like_SF"/>
</dbReference>
<feature type="domain" description="Rubrerythrin diiron-binding" evidence="1">
    <location>
        <begin position="17"/>
        <end position="158"/>
    </location>
</feature>